<feature type="region of interest" description="Disordered" evidence="3">
    <location>
        <begin position="1"/>
        <end position="25"/>
    </location>
</feature>
<comment type="caution">
    <text evidence="4">The sequence shown here is derived from an EMBL/GenBank/DDBJ whole genome shotgun (WGS) entry which is preliminary data.</text>
</comment>
<evidence type="ECO:0000256" key="2">
    <source>
        <dbReference type="ARBA" id="ARBA00023054"/>
    </source>
</evidence>
<evidence type="ECO:0000256" key="3">
    <source>
        <dbReference type="SAM" id="MobiDB-lite"/>
    </source>
</evidence>
<dbReference type="GO" id="GO:0032511">
    <property type="term" value="P:late endosome to vacuole transport via multivesicular body sorting pathway"/>
    <property type="evidence" value="ECO:0007669"/>
    <property type="project" value="TreeGrafter"/>
</dbReference>
<reference evidence="4 5" key="1">
    <citation type="journal article" date="2018" name="Sci. Data">
        <title>The draft genome sequence of cork oak.</title>
        <authorList>
            <person name="Ramos A.M."/>
            <person name="Usie A."/>
            <person name="Barbosa P."/>
            <person name="Barros P.M."/>
            <person name="Capote T."/>
            <person name="Chaves I."/>
            <person name="Simoes F."/>
            <person name="Abreu I."/>
            <person name="Carrasquinho I."/>
            <person name="Faro C."/>
            <person name="Guimaraes J.B."/>
            <person name="Mendonca D."/>
            <person name="Nobrega F."/>
            <person name="Rodrigues L."/>
            <person name="Saibo N.J.M."/>
            <person name="Varela M.C."/>
            <person name="Egas C."/>
            <person name="Matos J."/>
            <person name="Miguel C.M."/>
            <person name="Oliveira M.M."/>
            <person name="Ricardo C.P."/>
            <person name="Goncalves S."/>
        </authorList>
    </citation>
    <scope>NUCLEOTIDE SEQUENCE [LARGE SCALE GENOMIC DNA]</scope>
    <source>
        <strain evidence="5">cv. HL8</strain>
    </source>
</reference>
<proteinExistence type="inferred from homology"/>
<dbReference type="InterPro" id="IPR005024">
    <property type="entry name" value="Snf7_fam"/>
</dbReference>
<dbReference type="PANTHER" id="PTHR22761">
    <property type="entry name" value="CHARGED MULTIVESICULAR BODY PROTEIN"/>
    <property type="match status" value="1"/>
</dbReference>
<gene>
    <name evidence="4" type="primary">VPS60-1_0</name>
    <name evidence="4" type="ORF">CFP56_038142</name>
</gene>
<comment type="similarity">
    <text evidence="1">Belongs to the SNF7 family.</text>
</comment>
<dbReference type="Proteomes" id="UP000237347">
    <property type="component" value="Unassembled WGS sequence"/>
</dbReference>
<sequence>MKRVFGVKKDKEPPPSINDASDRVEINKRGETVDEKIKRLDVELSRYKEQIKKTRPGPAQEAVKARAMRVLKQKRIRTTSKYTGCVLERYEGQRDMLYNQTFNLDQVSFAAEGIKDAQQTLFIIEN</sequence>
<dbReference type="AlphaFoldDB" id="A0AAW0J2J4"/>
<protein>
    <submittedName>
        <fullName evidence="4">Vacuolar protein sorting-associated protein 60.1</fullName>
    </submittedName>
</protein>
<dbReference type="PANTHER" id="PTHR22761:SF12">
    <property type="entry name" value="CHARGED MULTIVESICULAR BODY PROTEIN 5"/>
    <property type="match status" value="1"/>
</dbReference>
<evidence type="ECO:0000313" key="4">
    <source>
        <dbReference type="EMBL" id="KAK7821044.1"/>
    </source>
</evidence>
<organism evidence="4 5">
    <name type="scientific">Quercus suber</name>
    <name type="common">Cork oak</name>
    <dbReference type="NCBI Taxonomy" id="58331"/>
    <lineage>
        <taxon>Eukaryota</taxon>
        <taxon>Viridiplantae</taxon>
        <taxon>Streptophyta</taxon>
        <taxon>Embryophyta</taxon>
        <taxon>Tracheophyta</taxon>
        <taxon>Spermatophyta</taxon>
        <taxon>Magnoliopsida</taxon>
        <taxon>eudicotyledons</taxon>
        <taxon>Gunneridae</taxon>
        <taxon>Pentapetalae</taxon>
        <taxon>rosids</taxon>
        <taxon>fabids</taxon>
        <taxon>Fagales</taxon>
        <taxon>Fagaceae</taxon>
        <taxon>Quercus</taxon>
    </lineage>
</organism>
<evidence type="ECO:0000313" key="5">
    <source>
        <dbReference type="Proteomes" id="UP000237347"/>
    </source>
</evidence>
<dbReference type="EMBL" id="PKMF04000715">
    <property type="protein sequence ID" value="KAK7821044.1"/>
    <property type="molecule type" value="Genomic_DNA"/>
</dbReference>
<accession>A0AAW0J2J4</accession>
<dbReference type="GO" id="GO:0006900">
    <property type="term" value="P:vesicle budding from membrane"/>
    <property type="evidence" value="ECO:0007669"/>
    <property type="project" value="TreeGrafter"/>
</dbReference>
<evidence type="ECO:0000256" key="1">
    <source>
        <dbReference type="ARBA" id="ARBA00006190"/>
    </source>
</evidence>
<keyword evidence="5" id="KW-1185">Reference proteome</keyword>
<keyword evidence="2" id="KW-0175">Coiled coil</keyword>
<name>A0AAW0J2J4_QUESU</name>
<dbReference type="GO" id="GO:0005771">
    <property type="term" value="C:multivesicular body"/>
    <property type="evidence" value="ECO:0007669"/>
    <property type="project" value="TreeGrafter"/>
</dbReference>